<evidence type="ECO:0000256" key="5">
    <source>
        <dbReference type="ARBA" id="ARBA00007383"/>
    </source>
</evidence>
<dbReference type="GO" id="GO:0005737">
    <property type="term" value="C:cytoplasm"/>
    <property type="evidence" value="ECO:0007669"/>
    <property type="project" value="UniProtKB-SubCell"/>
</dbReference>
<evidence type="ECO:0000256" key="6">
    <source>
        <dbReference type="ARBA" id="ARBA00012180"/>
    </source>
</evidence>
<dbReference type="InterPro" id="IPR001352">
    <property type="entry name" value="RNase_HII/HIII"/>
</dbReference>
<dbReference type="Proteomes" id="UP000014809">
    <property type="component" value="Chromosome"/>
</dbReference>
<reference evidence="18 19" key="1">
    <citation type="submission" date="2012-06" db="EMBL/GenBank/DDBJ databases">
        <title>Complete genome sequence of Corynebacterium terpenotabidum Y-11 (=DSM 44721).</title>
        <authorList>
            <person name="Ruckert C."/>
            <person name="Albersmeier A."/>
            <person name="Al-Dilaimi A."/>
            <person name="Szczepanowski R."/>
            <person name="Kalinowski J."/>
        </authorList>
    </citation>
    <scope>NUCLEOTIDE SEQUENCE [LARGE SCALE GENOMIC DNA]</scope>
    <source>
        <strain evidence="18 19">Y-11</strain>
    </source>
</reference>
<dbReference type="NCBIfam" id="NF000598">
    <property type="entry name" value="PRK00015.2-2"/>
    <property type="match status" value="1"/>
</dbReference>
<dbReference type="Pfam" id="PF01351">
    <property type="entry name" value="RNase_HII"/>
    <property type="match status" value="1"/>
</dbReference>
<feature type="binding site" evidence="14 15">
    <location>
        <position position="129"/>
    </location>
    <ligand>
        <name>a divalent metal cation</name>
        <dbReference type="ChEBI" id="CHEBI:60240"/>
    </ligand>
</feature>
<evidence type="ECO:0000259" key="17">
    <source>
        <dbReference type="PROSITE" id="PS51975"/>
    </source>
</evidence>
<keyword evidence="9 14" id="KW-0540">Nuclease</keyword>
<name>S4XH78_9CORY</name>
<dbReference type="eggNOG" id="COG0164">
    <property type="taxonomic scope" value="Bacteria"/>
</dbReference>
<feature type="binding site" evidence="14 15">
    <location>
        <position position="36"/>
    </location>
    <ligand>
        <name>a divalent metal cation</name>
        <dbReference type="ChEBI" id="CHEBI:60240"/>
    </ligand>
</feature>
<dbReference type="STRING" id="1200352.A606_06890"/>
<comment type="function">
    <text evidence="3 14 16">Endonuclease that specifically degrades the RNA of RNA-DNA hybrids.</text>
</comment>
<dbReference type="InterPro" id="IPR012337">
    <property type="entry name" value="RNaseH-like_sf"/>
</dbReference>
<dbReference type="InterPro" id="IPR036397">
    <property type="entry name" value="RNaseH_sf"/>
</dbReference>
<evidence type="ECO:0000256" key="3">
    <source>
        <dbReference type="ARBA" id="ARBA00004065"/>
    </source>
</evidence>
<dbReference type="PANTHER" id="PTHR10954:SF18">
    <property type="entry name" value="RIBONUCLEASE HII"/>
    <property type="match status" value="1"/>
</dbReference>
<evidence type="ECO:0000313" key="19">
    <source>
        <dbReference type="Proteomes" id="UP000014809"/>
    </source>
</evidence>
<dbReference type="AlphaFoldDB" id="S4XH78"/>
<dbReference type="PANTHER" id="PTHR10954">
    <property type="entry name" value="RIBONUCLEASE H2 SUBUNIT A"/>
    <property type="match status" value="1"/>
</dbReference>
<dbReference type="OrthoDB" id="9803420at2"/>
<evidence type="ECO:0000256" key="11">
    <source>
        <dbReference type="ARBA" id="ARBA00022759"/>
    </source>
</evidence>
<dbReference type="GO" id="GO:0043137">
    <property type="term" value="P:DNA replication, removal of RNA primer"/>
    <property type="evidence" value="ECO:0007669"/>
    <property type="project" value="TreeGrafter"/>
</dbReference>
<dbReference type="SUPFAM" id="SSF53098">
    <property type="entry name" value="Ribonuclease H-like"/>
    <property type="match status" value="1"/>
</dbReference>
<dbReference type="HOGENOM" id="CLU_036532_1_0_11"/>
<dbReference type="GO" id="GO:0006298">
    <property type="term" value="P:mismatch repair"/>
    <property type="evidence" value="ECO:0007669"/>
    <property type="project" value="TreeGrafter"/>
</dbReference>
<evidence type="ECO:0000256" key="2">
    <source>
        <dbReference type="ARBA" id="ARBA00001946"/>
    </source>
</evidence>
<evidence type="ECO:0000256" key="13">
    <source>
        <dbReference type="ARBA" id="ARBA00023211"/>
    </source>
</evidence>
<dbReference type="GO" id="GO:0030145">
    <property type="term" value="F:manganese ion binding"/>
    <property type="evidence" value="ECO:0007669"/>
    <property type="project" value="UniProtKB-UniRule"/>
</dbReference>
<keyword evidence="19" id="KW-1185">Reference proteome</keyword>
<dbReference type="Gene3D" id="3.30.420.10">
    <property type="entry name" value="Ribonuclease H-like superfamily/Ribonuclease H"/>
    <property type="match status" value="1"/>
</dbReference>
<comment type="similarity">
    <text evidence="5 14 16">Belongs to the RNase HII family.</text>
</comment>
<dbReference type="HAMAP" id="MF_00052_B">
    <property type="entry name" value="RNase_HII_B"/>
    <property type="match status" value="1"/>
</dbReference>
<dbReference type="NCBIfam" id="NF000595">
    <property type="entry name" value="PRK00015.1-3"/>
    <property type="match status" value="1"/>
</dbReference>
<dbReference type="GO" id="GO:0032299">
    <property type="term" value="C:ribonuclease H2 complex"/>
    <property type="evidence" value="ECO:0007669"/>
    <property type="project" value="TreeGrafter"/>
</dbReference>
<proteinExistence type="inferred from homology"/>
<dbReference type="PROSITE" id="PS51975">
    <property type="entry name" value="RNASE_H_2"/>
    <property type="match status" value="1"/>
</dbReference>
<dbReference type="InterPro" id="IPR022898">
    <property type="entry name" value="RNase_HII"/>
</dbReference>
<organism evidence="18 19">
    <name type="scientific">Corynebacterium terpenotabidum Y-11</name>
    <dbReference type="NCBI Taxonomy" id="1200352"/>
    <lineage>
        <taxon>Bacteria</taxon>
        <taxon>Bacillati</taxon>
        <taxon>Actinomycetota</taxon>
        <taxon>Actinomycetes</taxon>
        <taxon>Mycobacteriales</taxon>
        <taxon>Corynebacteriaceae</taxon>
        <taxon>Corynebacterium</taxon>
    </lineage>
</organism>
<keyword evidence="13 14" id="KW-0464">Manganese</keyword>
<accession>S4XH78</accession>
<dbReference type="PATRIC" id="fig|1200352.3.peg.1406"/>
<evidence type="ECO:0000256" key="7">
    <source>
        <dbReference type="ARBA" id="ARBA00019179"/>
    </source>
</evidence>
<evidence type="ECO:0000256" key="10">
    <source>
        <dbReference type="ARBA" id="ARBA00022723"/>
    </source>
</evidence>
<comment type="cofactor">
    <cofactor evidence="14 15">
        <name>Mn(2+)</name>
        <dbReference type="ChEBI" id="CHEBI:29035"/>
    </cofactor>
    <cofactor evidence="14 15">
        <name>Mg(2+)</name>
        <dbReference type="ChEBI" id="CHEBI:18420"/>
    </cofactor>
    <text evidence="14 15">Manganese or magnesium. Binds 1 divalent metal ion per monomer in the absence of substrate. May bind a second metal ion after substrate binding.</text>
</comment>
<evidence type="ECO:0000313" key="18">
    <source>
        <dbReference type="EMBL" id="AGP31025.1"/>
    </source>
</evidence>
<dbReference type="InterPro" id="IPR024567">
    <property type="entry name" value="RNase_HII/HIII_dom"/>
</dbReference>
<evidence type="ECO:0000256" key="1">
    <source>
        <dbReference type="ARBA" id="ARBA00000077"/>
    </source>
</evidence>
<evidence type="ECO:0000256" key="8">
    <source>
        <dbReference type="ARBA" id="ARBA00022490"/>
    </source>
</evidence>
<dbReference type="RefSeq" id="WP_020441386.1">
    <property type="nucleotide sequence ID" value="NC_021663.1"/>
</dbReference>
<keyword evidence="10 14" id="KW-0479">Metal-binding</keyword>
<protein>
    <recommendedName>
        <fullName evidence="7 14">Ribonuclease HII</fullName>
        <shortName evidence="14">RNase HII</shortName>
        <ecNumber evidence="6 14">3.1.26.4</ecNumber>
    </recommendedName>
</protein>
<dbReference type="EMBL" id="CP003696">
    <property type="protein sequence ID" value="AGP31025.1"/>
    <property type="molecule type" value="Genomic_DNA"/>
</dbReference>
<comment type="catalytic activity">
    <reaction evidence="1 14 15 16">
        <text>Endonucleolytic cleavage to 5'-phosphomonoester.</text>
        <dbReference type="EC" id="3.1.26.4"/>
    </reaction>
</comment>
<dbReference type="GO" id="GO:0003723">
    <property type="term" value="F:RNA binding"/>
    <property type="evidence" value="ECO:0007669"/>
    <property type="project" value="UniProtKB-UniRule"/>
</dbReference>
<gene>
    <name evidence="14" type="primary">rnhB</name>
    <name evidence="18" type="ORF">A606_06890</name>
</gene>
<evidence type="ECO:0000256" key="4">
    <source>
        <dbReference type="ARBA" id="ARBA00004496"/>
    </source>
</evidence>
<evidence type="ECO:0000256" key="12">
    <source>
        <dbReference type="ARBA" id="ARBA00022801"/>
    </source>
</evidence>
<feature type="binding site" evidence="14 15">
    <location>
        <position position="35"/>
    </location>
    <ligand>
        <name>a divalent metal cation</name>
        <dbReference type="ChEBI" id="CHEBI:60240"/>
    </ligand>
</feature>
<dbReference type="GO" id="GO:0004523">
    <property type="term" value="F:RNA-DNA hybrid ribonuclease activity"/>
    <property type="evidence" value="ECO:0007669"/>
    <property type="project" value="UniProtKB-UniRule"/>
</dbReference>
<comment type="cofactor">
    <cofactor evidence="2">
        <name>Mg(2+)</name>
        <dbReference type="ChEBI" id="CHEBI:18420"/>
    </cofactor>
</comment>
<evidence type="ECO:0000256" key="14">
    <source>
        <dbReference type="HAMAP-Rule" id="MF_00052"/>
    </source>
</evidence>
<evidence type="ECO:0000256" key="15">
    <source>
        <dbReference type="PROSITE-ProRule" id="PRU01319"/>
    </source>
</evidence>
<keyword evidence="11 14" id="KW-0255">Endonuclease</keyword>
<evidence type="ECO:0000256" key="16">
    <source>
        <dbReference type="RuleBase" id="RU003515"/>
    </source>
</evidence>
<feature type="domain" description="RNase H type-2" evidence="17">
    <location>
        <begin position="29"/>
        <end position="220"/>
    </location>
</feature>
<dbReference type="CDD" id="cd07182">
    <property type="entry name" value="RNase_HII_bacteria_HII_like"/>
    <property type="match status" value="1"/>
</dbReference>
<keyword evidence="8 14" id="KW-0963">Cytoplasm</keyword>
<dbReference type="KEGG" id="cter:A606_06890"/>
<sequence>MTTTQDARPVRSMPEGRTLEWAAHKAGLGPVVGVDEAGRGACCGPVTVAACVLPPGPLPELDGLTDSKKLTPKRRDALFDVIRDVAVDCSVVHIPASYVDTWGIQHANLGGMRRAVARLEVRPGYILTDAMKVDGFTAPHLPVVKGDLICRCISAASVLAKVSRDRLMVELDGRFPGYGLAGHKGYGTAAHMESVCLLGGTPEHRYTYSNVAAAHARWLHAAQQTQQQTQQKG</sequence>
<dbReference type="EC" id="3.1.26.4" evidence="6 14"/>
<comment type="subcellular location">
    <subcellularLocation>
        <location evidence="4 14">Cytoplasm</location>
    </subcellularLocation>
</comment>
<evidence type="ECO:0000256" key="9">
    <source>
        <dbReference type="ARBA" id="ARBA00022722"/>
    </source>
</evidence>
<keyword evidence="12 14" id="KW-0378">Hydrolase</keyword>